<name>A0AA87Y7J6_9BURK</name>
<sequence length="315" mass="30735">MTAAAGLGRMAGAAMQTAMTAARGSRLAPAFQQLANKLRTFDPAMLATLLQPGTTKPPDMGRPPPLPPRRPGGALAAALRDAVPSRPTLAPPKHPAAHTPLPAMPPPSPRPSVDGTMPAGGELTPLLARAWDHLETTLRGLTSAVVGGRAIGEEMLAIIGPRLRALNDELAPLLQKAGQPPAAAPAAAPGAGNAVTSASDAATTPPAAKPAAAKPAAAPPLAAETGPAPATPDGSAAAAELLHALTEAGERNAMDLVGAQPAAGDAQPAHGHAGKASADTHAPALPVGAATQPGAATTPAPARPPAGASQPGVAP</sequence>
<feature type="compositionally biased region" description="Low complexity" evidence="1">
    <location>
        <begin position="286"/>
        <end position="308"/>
    </location>
</feature>
<evidence type="ECO:0000313" key="3">
    <source>
        <dbReference type="Proteomes" id="UP000619512"/>
    </source>
</evidence>
<feature type="compositionally biased region" description="Low complexity" evidence="1">
    <location>
        <begin position="71"/>
        <end position="80"/>
    </location>
</feature>
<feature type="compositionally biased region" description="Low complexity" evidence="1">
    <location>
        <begin position="180"/>
        <end position="192"/>
    </location>
</feature>
<dbReference type="EMBL" id="BMWW01000007">
    <property type="protein sequence ID" value="GGZ01672.1"/>
    <property type="molecule type" value="Genomic_DNA"/>
</dbReference>
<feature type="compositionally biased region" description="Low complexity" evidence="1">
    <location>
        <begin position="201"/>
        <end position="235"/>
    </location>
</feature>
<accession>A0AA87Y7J6</accession>
<gene>
    <name evidence="2" type="ORF">GCM10007388_39250</name>
</gene>
<proteinExistence type="predicted"/>
<evidence type="ECO:0000313" key="2">
    <source>
        <dbReference type="EMBL" id="GGZ01672.1"/>
    </source>
</evidence>
<reference evidence="2" key="1">
    <citation type="journal article" date="2014" name="Int. J. Syst. Evol. Microbiol.">
        <title>Complete genome sequence of Corynebacterium casei LMG S-19264T (=DSM 44701T), isolated from a smear-ripened cheese.</title>
        <authorList>
            <consortium name="US DOE Joint Genome Institute (JGI-PGF)"/>
            <person name="Walter F."/>
            <person name="Albersmeier A."/>
            <person name="Kalinowski J."/>
            <person name="Ruckert C."/>
        </authorList>
    </citation>
    <scope>NUCLEOTIDE SEQUENCE</scope>
    <source>
        <strain evidence="2">KCTC 12344</strain>
    </source>
</reference>
<feature type="compositionally biased region" description="Low complexity" evidence="1">
    <location>
        <begin position="261"/>
        <end position="271"/>
    </location>
</feature>
<comment type="caution">
    <text evidence="2">The sequence shown here is derived from an EMBL/GenBank/DDBJ whole genome shotgun (WGS) entry which is preliminary data.</text>
</comment>
<dbReference type="Proteomes" id="UP000619512">
    <property type="component" value="Unassembled WGS sequence"/>
</dbReference>
<feature type="region of interest" description="Disordered" evidence="1">
    <location>
        <begin position="180"/>
        <end position="235"/>
    </location>
</feature>
<organism evidence="2 3">
    <name type="scientific">Pseudoduganella plicata</name>
    <dbReference type="NCBI Taxonomy" id="321984"/>
    <lineage>
        <taxon>Bacteria</taxon>
        <taxon>Pseudomonadati</taxon>
        <taxon>Pseudomonadota</taxon>
        <taxon>Betaproteobacteria</taxon>
        <taxon>Burkholderiales</taxon>
        <taxon>Oxalobacteraceae</taxon>
        <taxon>Telluria group</taxon>
        <taxon>Pseudoduganella</taxon>
    </lineage>
</organism>
<reference evidence="2" key="2">
    <citation type="submission" date="2022-12" db="EMBL/GenBank/DDBJ databases">
        <authorList>
            <person name="Sun Q."/>
            <person name="Kim S."/>
        </authorList>
    </citation>
    <scope>NUCLEOTIDE SEQUENCE</scope>
    <source>
        <strain evidence="2">KCTC 12344</strain>
    </source>
</reference>
<evidence type="ECO:0000256" key="1">
    <source>
        <dbReference type="SAM" id="MobiDB-lite"/>
    </source>
</evidence>
<feature type="region of interest" description="Disordered" evidence="1">
    <location>
        <begin position="50"/>
        <end position="112"/>
    </location>
</feature>
<feature type="region of interest" description="Disordered" evidence="1">
    <location>
        <begin position="261"/>
        <end position="315"/>
    </location>
</feature>
<feature type="compositionally biased region" description="Pro residues" evidence="1">
    <location>
        <begin position="60"/>
        <end position="70"/>
    </location>
</feature>
<protein>
    <submittedName>
        <fullName evidence="2">Uncharacterized protein</fullName>
    </submittedName>
</protein>
<dbReference type="AlphaFoldDB" id="A0AA87Y7J6"/>